<name>A0A8J3I2U1_9CHLR</name>
<keyword evidence="2" id="KW-1185">Reference proteome</keyword>
<dbReference type="EMBL" id="BNJF01000001">
    <property type="protein sequence ID" value="GHO45202.1"/>
    <property type="molecule type" value="Genomic_DNA"/>
</dbReference>
<dbReference type="RefSeq" id="WP_220194550.1">
    <property type="nucleotide sequence ID" value="NZ_BNJF01000001.1"/>
</dbReference>
<reference evidence="1" key="1">
    <citation type="submission" date="2020-10" db="EMBL/GenBank/DDBJ databases">
        <title>Taxonomic study of unclassified bacteria belonging to the class Ktedonobacteria.</title>
        <authorList>
            <person name="Yabe S."/>
            <person name="Wang C.M."/>
            <person name="Zheng Y."/>
            <person name="Sakai Y."/>
            <person name="Cavaletti L."/>
            <person name="Monciardini P."/>
            <person name="Donadio S."/>
        </authorList>
    </citation>
    <scope>NUCLEOTIDE SEQUENCE</scope>
    <source>
        <strain evidence="1">SOSP1-1</strain>
    </source>
</reference>
<evidence type="ECO:0008006" key="3">
    <source>
        <dbReference type="Google" id="ProtNLM"/>
    </source>
</evidence>
<evidence type="ECO:0000313" key="1">
    <source>
        <dbReference type="EMBL" id="GHO45202.1"/>
    </source>
</evidence>
<dbReference type="Proteomes" id="UP000612362">
    <property type="component" value="Unassembled WGS sequence"/>
</dbReference>
<accession>A0A8J3I2U1</accession>
<evidence type="ECO:0000313" key="2">
    <source>
        <dbReference type="Proteomes" id="UP000612362"/>
    </source>
</evidence>
<gene>
    <name evidence="1" type="ORF">KSX_33650</name>
</gene>
<sequence>MKKKELPYSPQQPGQPQQITQFYHKTLGKLAADNFEKDCREMEADGWRLVFATPLGHGSGSVGTDSPIVAIYQK</sequence>
<protein>
    <recommendedName>
        <fullName evidence="3">DUF4177 domain-containing protein</fullName>
    </recommendedName>
</protein>
<dbReference type="AlphaFoldDB" id="A0A8J3I2U1"/>
<proteinExistence type="predicted"/>
<comment type="caution">
    <text evidence="1">The sequence shown here is derived from an EMBL/GenBank/DDBJ whole genome shotgun (WGS) entry which is preliminary data.</text>
</comment>
<organism evidence="1 2">
    <name type="scientific">Ktedonospora formicarum</name>
    <dbReference type="NCBI Taxonomy" id="2778364"/>
    <lineage>
        <taxon>Bacteria</taxon>
        <taxon>Bacillati</taxon>
        <taxon>Chloroflexota</taxon>
        <taxon>Ktedonobacteria</taxon>
        <taxon>Ktedonobacterales</taxon>
        <taxon>Ktedonobacteraceae</taxon>
        <taxon>Ktedonospora</taxon>
    </lineage>
</organism>